<dbReference type="PANTHER" id="PTHR22604:SF105">
    <property type="entry name" value="TRANS-1,2-DIHYDROBENZENE-1,2-DIOL DEHYDROGENASE"/>
    <property type="match status" value="1"/>
</dbReference>
<dbReference type="PANTHER" id="PTHR22604">
    <property type="entry name" value="OXIDOREDUCTASES"/>
    <property type="match status" value="1"/>
</dbReference>
<dbReference type="Proteomes" id="UP000660024">
    <property type="component" value="Unassembled WGS sequence"/>
</dbReference>
<comment type="caution">
    <text evidence="5">The sequence shown here is derived from an EMBL/GenBank/DDBJ whole genome shotgun (WGS) entry which is preliminary data.</text>
</comment>
<feature type="domain" description="GFO/IDH/MocA-like oxidoreductase" evidence="4">
    <location>
        <begin position="134"/>
        <end position="251"/>
    </location>
</feature>
<sequence>MKKIINWGILSTAKIGIKNMIPAINLSNNGKVLAIASRSLENAKDVANSFGIEKVYGSYNELFLDDEIDAIYNPLPNNLHLEYTIKALQHGKHVLCEKPIGLNAKEAAQLNQAILEYPNLKVMEAFMYKFHPQWLTAKKMIKDGKIGKVNSMQTVFSYYNTDKNNIRNKADAGGGALMDIGCYCISFPRFILDQEPLTVMGSMQIDANFGTDFLTSAILNFKDQVSVNFICTTQAFPYQRFHVFGSSGYLEIKIPCNAPLNSDCKIILTNGEGKKETLFSANQYQLQSEAFANCILEDKQVPYPIVDAQNNMKVLEAIKESTIKKTIINL</sequence>
<dbReference type="InterPro" id="IPR050984">
    <property type="entry name" value="Gfo/Idh/MocA_domain"/>
</dbReference>
<evidence type="ECO:0000313" key="5">
    <source>
        <dbReference type="EMBL" id="MBK0384145.1"/>
    </source>
</evidence>
<dbReference type="EMBL" id="JAEHFY010000023">
    <property type="protein sequence ID" value="MBK0384145.1"/>
    <property type="molecule type" value="Genomic_DNA"/>
</dbReference>
<evidence type="ECO:0000256" key="1">
    <source>
        <dbReference type="ARBA" id="ARBA00010928"/>
    </source>
</evidence>
<dbReference type="InterPro" id="IPR000683">
    <property type="entry name" value="Gfo/Idh/MocA-like_OxRdtase_N"/>
</dbReference>
<dbReference type="Pfam" id="PF01408">
    <property type="entry name" value="GFO_IDH_MocA"/>
    <property type="match status" value="1"/>
</dbReference>
<evidence type="ECO:0000259" key="4">
    <source>
        <dbReference type="Pfam" id="PF22725"/>
    </source>
</evidence>
<accession>A0ABS1BMN9</accession>
<dbReference type="InterPro" id="IPR055170">
    <property type="entry name" value="GFO_IDH_MocA-like_dom"/>
</dbReference>
<gene>
    <name evidence="5" type="ORF">I5M32_14340</name>
</gene>
<dbReference type="Pfam" id="PF22725">
    <property type="entry name" value="GFO_IDH_MocA_C3"/>
    <property type="match status" value="1"/>
</dbReference>
<evidence type="ECO:0000313" key="6">
    <source>
        <dbReference type="Proteomes" id="UP000660024"/>
    </source>
</evidence>
<evidence type="ECO:0000256" key="2">
    <source>
        <dbReference type="ARBA" id="ARBA00023002"/>
    </source>
</evidence>
<name>A0ABS1BMN9_9SPHI</name>
<protein>
    <submittedName>
        <fullName evidence="5">Gfo/Idh/MocA family oxidoreductase</fullName>
    </submittedName>
</protein>
<proteinExistence type="inferred from homology"/>
<organism evidence="5 6">
    <name type="scientific">Pedobacter segetis</name>
    <dbReference type="NCBI Taxonomy" id="2793069"/>
    <lineage>
        <taxon>Bacteria</taxon>
        <taxon>Pseudomonadati</taxon>
        <taxon>Bacteroidota</taxon>
        <taxon>Sphingobacteriia</taxon>
        <taxon>Sphingobacteriales</taxon>
        <taxon>Sphingobacteriaceae</taxon>
        <taxon>Pedobacter</taxon>
    </lineage>
</organism>
<dbReference type="SUPFAM" id="SSF55347">
    <property type="entry name" value="Glyceraldehyde-3-phosphate dehydrogenase-like, C-terminal domain"/>
    <property type="match status" value="1"/>
</dbReference>
<dbReference type="Gene3D" id="3.30.360.10">
    <property type="entry name" value="Dihydrodipicolinate Reductase, domain 2"/>
    <property type="match status" value="1"/>
</dbReference>
<reference evidence="5 6" key="1">
    <citation type="submission" date="2020-12" db="EMBL/GenBank/DDBJ databases">
        <title>Bacterial novel species Pedobacter sp. SD-b isolated from soil.</title>
        <authorList>
            <person name="Jung H.-Y."/>
        </authorList>
    </citation>
    <scope>NUCLEOTIDE SEQUENCE [LARGE SCALE GENOMIC DNA]</scope>
    <source>
        <strain evidence="5 6">SD-b</strain>
    </source>
</reference>
<dbReference type="InterPro" id="IPR036291">
    <property type="entry name" value="NAD(P)-bd_dom_sf"/>
</dbReference>
<feature type="domain" description="Gfo/Idh/MocA-like oxidoreductase N-terminal" evidence="3">
    <location>
        <begin position="6"/>
        <end position="116"/>
    </location>
</feature>
<dbReference type="SUPFAM" id="SSF51735">
    <property type="entry name" value="NAD(P)-binding Rossmann-fold domains"/>
    <property type="match status" value="1"/>
</dbReference>
<keyword evidence="2" id="KW-0560">Oxidoreductase</keyword>
<evidence type="ECO:0000259" key="3">
    <source>
        <dbReference type="Pfam" id="PF01408"/>
    </source>
</evidence>
<dbReference type="Gene3D" id="3.40.50.720">
    <property type="entry name" value="NAD(P)-binding Rossmann-like Domain"/>
    <property type="match status" value="1"/>
</dbReference>
<comment type="similarity">
    <text evidence="1">Belongs to the Gfo/Idh/MocA family.</text>
</comment>
<keyword evidence="6" id="KW-1185">Reference proteome</keyword>
<dbReference type="RefSeq" id="WP_200587596.1">
    <property type="nucleotide sequence ID" value="NZ_JAEHFY010000023.1"/>
</dbReference>